<evidence type="ECO:0000256" key="9">
    <source>
        <dbReference type="ARBA" id="ARBA00022989"/>
    </source>
</evidence>
<dbReference type="Pfam" id="PF14288">
    <property type="entry name" value="FKS1_dom1"/>
    <property type="match status" value="1"/>
</dbReference>
<evidence type="ECO:0000256" key="12">
    <source>
        <dbReference type="ARBA" id="ARBA00032165"/>
    </source>
</evidence>
<dbReference type="Proteomes" id="UP000087171">
    <property type="component" value="Chromosome Ca4"/>
</dbReference>
<dbReference type="KEGG" id="cam:101492868"/>
<dbReference type="Pfam" id="PF25968">
    <property type="entry name" value="CALS1"/>
    <property type="match status" value="1"/>
</dbReference>
<dbReference type="RefSeq" id="XP_004497386.1">
    <property type="nucleotide sequence ID" value="XM_004497329.3"/>
</dbReference>
<dbReference type="GO" id="GO:0006075">
    <property type="term" value="P:(1-&gt;3)-beta-D-glucan biosynthetic process"/>
    <property type="evidence" value="ECO:0007669"/>
    <property type="project" value="InterPro"/>
</dbReference>
<evidence type="ECO:0000256" key="11">
    <source>
        <dbReference type="ARBA" id="ARBA00023316"/>
    </source>
</evidence>
<protein>
    <recommendedName>
        <fullName evidence="12">1,3-beta-glucan synthase</fullName>
        <ecNumber evidence="3">2.4.1.34</ecNumber>
    </recommendedName>
    <alternativeName>
        <fullName evidence="12">1,3-beta-glucan synthase</fullName>
    </alternativeName>
</protein>
<keyword evidence="5" id="KW-0328">Glycosyltransferase</keyword>
<feature type="transmembrane region" description="Helical" evidence="14">
    <location>
        <begin position="490"/>
        <end position="509"/>
    </location>
</feature>
<feature type="transmembrane region" description="Helical" evidence="14">
    <location>
        <begin position="1615"/>
        <end position="1633"/>
    </location>
</feature>
<evidence type="ECO:0000256" key="10">
    <source>
        <dbReference type="ARBA" id="ARBA00023136"/>
    </source>
</evidence>
<keyword evidence="4" id="KW-1003">Cell membrane</keyword>
<feature type="transmembrane region" description="Helical" evidence="14">
    <location>
        <begin position="1715"/>
        <end position="1732"/>
    </location>
</feature>
<feature type="transmembrane region" description="Helical" evidence="14">
    <location>
        <begin position="1776"/>
        <end position="1800"/>
    </location>
</feature>
<evidence type="ECO:0000256" key="6">
    <source>
        <dbReference type="ARBA" id="ARBA00022679"/>
    </source>
</evidence>
<name>A0A1S2Y0K8_CICAR</name>
<evidence type="ECO:0000256" key="2">
    <source>
        <dbReference type="ARBA" id="ARBA00009040"/>
    </source>
</evidence>
<dbReference type="EC" id="2.4.1.34" evidence="3"/>
<dbReference type="PANTHER" id="PTHR12741:SF47">
    <property type="entry name" value="CALLOSE SYNTHASE 9"/>
    <property type="match status" value="1"/>
</dbReference>
<evidence type="ECO:0000313" key="16">
    <source>
        <dbReference type="Proteomes" id="UP000087171"/>
    </source>
</evidence>
<evidence type="ECO:0000259" key="15">
    <source>
        <dbReference type="SMART" id="SM01205"/>
    </source>
</evidence>
<dbReference type="GeneID" id="101492868"/>
<sequence length="1901" mass="218960">MSHVEELWERLVRAALRRERTGDDAYGKPAGGIAGNVPSALAKNRDIDEILRVADEIQDDDPTVSRILCEHAYSLSQNLDPNSEGRGVLQFKTGLMSVIKQKLAKREVGTIDRSQDIARLQEFYKSYRKKNNVDKLREEEMQLRESGAFSRNLGELERKTVKRKRVFATLKVLGTVLEQLSEEIPDELKRVMESDSASTEDLIAYNIIPIDAASSTNAIVFFPEVQAAVSALKYFSGLPELPRAYFVSPTRRANMLDFLQYTFGFQKDNVANQREHIVHLLANEQSRLGVPDKTDPKLDEAAVQRVFIKILENYINWCSYLCIQPVWSSLEAVGKEKKLLYVSLYLLIWGEASNIRFLPECLCYIFHHMAREMDEILRQKIAQTANSCTSENGVSFLENVILLLYDVIAAEAANNDNGKAPHSSWRNYDDFNEYFWSLHCFELSWPWRTSSSFFQKPPLRSKKMLSGRGQRQGKTSFVEHRTFFHLYHSFHRLWIFLFMMFQGLTIIAFNDGKFNAKTLREVLSLGPTFVVMKFFESVLDIFMMYGAYATTRRSALSRIFLRFLWFSLTSVFVTFLYVKALQEESKGDSNSLIFRFYVIVIGIYAGVQFFISFFMRIPACHLLTNQCDRWPLIRFVKWLRQERHYVGRGMYERSLDFIKYMLFWLVILSAKFSFAYFLQIQPLVDPTRDIIKETNIVYSWHDFVSKNNHNALTVVSLWAPVFFIYLLDIYVFYTLVSAVWGFLLGARARLGEIRSLEALQKLFEQFPGAFMDTLHVPLTNRSDQLSSVQVVEKNKVDAARFSPFWNEIIRNLREEDYITNFEVELLLMPRNSGDIPLVQWPLFLLASKIFLARDIAVESKDTQDELWDRISRDDYMMYAVQECYHAIKLILTDVLDDAGRMWVERIYDDINASITNSRVHLDFRLNKLALVISRITALMGILKETETPELDKGAVRAVQDLYDVVRCDVLSLDMRDNYHTWSLLTKARDEGHLFQKLKWPNADLRMQVKRLYSLLTIKDSASNVPKNLEARRRLEFFANSLFMKMPRAKPVREMLSFSVFTPYYSEIVLYSMDELLKKNEDGISILFYLQKIFPDEWKNFLSRIGRDENALDTDLFDNPSDILELRFWASYRGQTLARTVRGMMYYRKALMLQTYLERTTAGDLEATVGFDELSDTHSFDLSPEARAQADLKFTYLVTCQIYGKQKEEQKPEAVDIALLMQRNEALRVAFIDVVETLRDGKVNTEYYSKLVKADVNGKDKEIYSVKLPGNPKLGEGKPENQNHAVIFTRGNAVQTIDMNQDNYFEEALKMRNLLEEFHSDHGLRPPTILGVREHVFTGSVSSLASFMSNQETSFVTLGQRVLANPLKVRMHYGHPDVFDRVFHITRGGISKASRVINISEDIYSGFNSTLRQGNITHHEYIQVGKGRDVGLNQIALFEGKVSSGNGEQVLSRDVYRLGQLFDFFRMMSFYFTTVGYYFCTMLTVLTVYAFLYGKTYLALSGVGETIEERAKITKNTALSTALNTQFLFQIGIFTAVPMVLGFILEQGFLRAVVNFVTMQFQLCTVFFTFSLGTRTHYFGRTILHGGARYQATGRGFVVRHIKFSENYRLYSRSHFVKGLEVVLLLIVYLAYGYNEGGALSYILLSISSWFMALSWLFAPYLFNPSGFEWQKVVGDFRDWTNWLLYRGGIGVKGEESWEAWWEEELAHIRSLGSRIAETILSLRFFIFQYGIVYKLNVRGTDTSLTVYGFSWVVLAVLIILFKVFTFSQKISVNFQLVLRFVQGLSLLVALAGLVVAVILTDLSVPDIFACILAFIPTGWGILSIAAAWKPVMKRLGLWKFIRSIARLYDAGMGMLIFVPIAFFSWFPFVSTFQTRLMFNQAFSRGLEISLILAGNNPNTGI</sequence>
<feature type="transmembrane region" description="Helical" evidence="14">
    <location>
        <begin position="560"/>
        <end position="580"/>
    </location>
</feature>
<keyword evidence="7 14" id="KW-0812">Transmembrane</keyword>
<evidence type="ECO:0000256" key="7">
    <source>
        <dbReference type="ARBA" id="ARBA00022692"/>
    </source>
</evidence>
<evidence type="ECO:0000256" key="5">
    <source>
        <dbReference type="ARBA" id="ARBA00022676"/>
    </source>
</evidence>
<evidence type="ECO:0000313" key="17">
    <source>
        <dbReference type="RefSeq" id="XP_004497386.1"/>
    </source>
</evidence>
<comment type="similarity">
    <text evidence="2">Belongs to the glycosyltransferase 48 family.</text>
</comment>
<dbReference type="GO" id="GO:0003843">
    <property type="term" value="F:1,3-beta-D-glucan synthase activity"/>
    <property type="evidence" value="ECO:0007669"/>
    <property type="project" value="UniProtKB-EC"/>
</dbReference>
<keyword evidence="10 14" id="KW-0472">Membrane</keyword>
<feature type="transmembrane region" description="Helical" evidence="14">
    <location>
        <begin position="592"/>
        <end position="615"/>
    </location>
</feature>
<dbReference type="Gene3D" id="1.25.40.270">
    <property type="entry name" value="Vacuolar protein sorting-associated protein vta1"/>
    <property type="match status" value="1"/>
</dbReference>
<evidence type="ECO:0000256" key="13">
    <source>
        <dbReference type="ARBA" id="ARBA00047777"/>
    </source>
</evidence>
<dbReference type="InterPro" id="IPR003440">
    <property type="entry name" value="Glyco_trans_48_dom"/>
</dbReference>
<keyword evidence="11" id="KW-0961">Cell wall biogenesis/degradation</keyword>
<dbReference type="GO" id="GO:0005886">
    <property type="term" value="C:plasma membrane"/>
    <property type="evidence" value="ECO:0007669"/>
    <property type="project" value="UniProtKB-SubCell"/>
</dbReference>
<dbReference type="OrthoDB" id="1880850at2759"/>
<feature type="transmembrane region" description="Helical" evidence="14">
    <location>
        <begin position="1526"/>
        <end position="1544"/>
    </location>
</feature>
<dbReference type="Pfam" id="PF02364">
    <property type="entry name" value="Glucan_synthase"/>
    <property type="match status" value="1"/>
</dbReference>
<proteinExistence type="inferred from homology"/>
<dbReference type="GO" id="GO:0071555">
    <property type="term" value="P:cell wall organization"/>
    <property type="evidence" value="ECO:0007669"/>
    <property type="project" value="UniProtKB-KW"/>
</dbReference>
<organism evidence="16 17">
    <name type="scientific">Cicer arietinum</name>
    <name type="common">Chickpea</name>
    <name type="synonym">Garbanzo</name>
    <dbReference type="NCBI Taxonomy" id="3827"/>
    <lineage>
        <taxon>Eukaryota</taxon>
        <taxon>Viridiplantae</taxon>
        <taxon>Streptophyta</taxon>
        <taxon>Embryophyta</taxon>
        <taxon>Tracheophyta</taxon>
        <taxon>Spermatophyta</taxon>
        <taxon>Magnoliopsida</taxon>
        <taxon>eudicotyledons</taxon>
        <taxon>Gunneridae</taxon>
        <taxon>Pentapetalae</taxon>
        <taxon>rosids</taxon>
        <taxon>fabids</taxon>
        <taxon>Fabales</taxon>
        <taxon>Fabaceae</taxon>
        <taxon>Papilionoideae</taxon>
        <taxon>50 kb inversion clade</taxon>
        <taxon>NPAAA clade</taxon>
        <taxon>Hologalegina</taxon>
        <taxon>IRL clade</taxon>
        <taxon>Cicereae</taxon>
        <taxon>Cicer</taxon>
    </lineage>
</organism>
<dbReference type="SMART" id="SM01205">
    <property type="entry name" value="FKS1_dom1"/>
    <property type="match status" value="1"/>
</dbReference>
<gene>
    <name evidence="17" type="primary">LOC101492868</name>
</gene>
<dbReference type="InterPro" id="IPR026899">
    <property type="entry name" value="FKS1-like_dom1"/>
</dbReference>
<feature type="transmembrane region" description="Helical" evidence="14">
    <location>
        <begin position="1806"/>
        <end position="1827"/>
    </location>
</feature>
<evidence type="ECO:0000256" key="8">
    <source>
        <dbReference type="ARBA" id="ARBA00022960"/>
    </source>
</evidence>
<dbReference type="InterPro" id="IPR023175">
    <property type="entry name" value="Vta1/CALS_N_sf"/>
</dbReference>
<feature type="transmembrane region" description="Helical" evidence="14">
    <location>
        <begin position="1744"/>
        <end position="1764"/>
    </location>
</feature>
<dbReference type="PaxDb" id="3827-XP_004497387.1"/>
<dbReference type="GO" id="GO:0008360">
    <property type="term" value="P:regulation of cell shape"/>
    <property type="evidence" value="ECO:0007669"/>
    <property type="project" value="UniProtKB-KW"/>
</dbReference>
<evidence type="ECO:0000256" key="14">
    <source>
        <dbReference type="SAM" id="Phobius"/>
    </source>
</evidence>
<keyword evidence="8" id="KW-0133">Cell shape</keyword>
<dbReference type="PANTHER" id="PTHR12741">
    <property type="entry name" value="LYST-INTERACTING PROTEIN LIP5 DOPAMINE RESPONSIVE PROTEIN DRG-1"/>
    <property type="match status" value="1"/>
</dbReference>
<dbReference type="STRING" id="3827.A0A1S2Y0K8"/>
<evidence type="ECO:0000256" key="4">
    <source>
        <dbReference type="ARBA" id="ARBA00022475"/>
    </source>
</evidence>
<keyword evidence="9 14" id="KW-1133">Transmembrane helix</keyword>
<comment type="subcellular location">
    <subcellularLocation>
        <location evidence="1">Cell membrane</location>
        <topology evidence="1">Multi-pass membrane protein</topology>
    </subcellularLocation>
</comment>
<reference evidence="16" key="1">
    <citation type="journal article" date="2013" name="Nat. Biotechnol.">
        <title>Draft genome sequence of chickpea (Cicer arietinum) provides a resource for trait improvement.</title>
        <authorList>
            <person name="Varshney R.K."/>
            <person name="Song C."/>
            <person name="Saxena R.K."/>
            <person name="Azam S."/>
            <person name="Yu S."/>
            <person name="Sharpe A.G."/>
            <person name="Cannon S."/>
            <person name="Baek J."/>
            <person name="Rosen B.D."/>
            <person name="Tar'an B."/>
            <person name="Millan T."/>
            <person name="Zhang X."/>
            <person name="Ramsay L.D."/>
            <person name="Iwata A."/>
            <person name="Wang Y."/>
            <person name="Nelson W."/>
            <person name="Farmer A.D."/>
            <person name="Gaur P.M."/>
            <person name="Soderlund C."/>
            <person name="Penmetsa R.V."/>
            <person name="Xu C."/>
            <person name="Bharti A.K."/>
            <person name="He W."/>
            <person name="Winter P."/>
            <person name="Zhao S."/>
            <person name="Hane J.K."/>
            <person name="Carrasquilla-Garcia N."/>
            <person name="Condie J.A."/>
            <person name="Upadhyaya H.D."/>
            <person name="Luo M.C."/>
            <person name="Thudi M."/>
            <person name="Gowda C.L."/>
            <person name="Singh N.P."/>
            <person name="Lichtenzveig J."/>
            <person name="Gali K.K."/>
            <person name="Rubio J."/>
            <person name="Nadarajan N."/>
            <person name="Dolezel J."/>
            <person name="Bansal K.C."/>
            <person name="Xu X."/>
            <person name="Edwards D."/>
            <person name="Zhang G."/>
            <person name="Kahl G."/>
            <person name="Gil J."/>
            <person name="Singh K.B."/>
            <person name="Datta S.K."/>
            <person name="Jackson S.A."/>
            <person name="Wang J."/>
            <person name="Cook D.R."/>
        </authorList>
    </citation>
    <scope>NUCLEOTIDE SEQUENCE [LARGE SCALE GENOMIC DNA]</scope>
    <source>
        <strain evidence="16">cv. CDC Frontier</strain>
    </source>
</reference>
<dbReference type="GO" id="GO:0000148">
    <property type="term" value="C:1,3-beta-D-glucan synthase complex"/>
    <property type="evidence" value="ECO:0007669"/>
    <property type="project" value="InterPro"/>
</dbReference>
<feature type="transmembrane region" description="Helical" evidence="14">
    <location>
        <begin position="657"/>
        <end position="678"/>
    </location>
</feature>
<feature type="transmembrane region" description="Helical" evidence="14">
    <location>
        <begin position="1847"/>
        <end position="1868"/>
    </location>
</feature>
<evidence type="ECO:0000256" key="1">
    <source>
        <dbReference type="ARBA" id="ARBA00004651"/>
    </source>
</evidence>
<feature type="domain" description="1,3-beta-glucan synthase component FKS1-like" evidence="15">
    <location>
        <begin position="336"/>
        <end position="448"/>
    </location>
</feature>
<accession>A0A1S2Y0K8</accession>
<evidence type="ECO:0000256" key="3">
    <source>
        <dbReference type="ARBA" id="ARBA00012589"/>
    </source>
</evidence>
<feature type="transmembrane region" description="Helical" evidence="14">
    <location>
        <begin position="529"/>
        <end position="548"/>
    </location>
</feature>
<feature type="transmembrane region" description="Helical" evidence="14">
    <location>
        <begin position="722"/>
        <end position="746"/>
    </location>
</feature>
<keyword evidence="6" id="KW-0808">Transferase</keyword>
<dbReference type="InterPro" id="IPR058851">
    <property type="entry name" value="CALS1_helical"/>
</dbReference>
<feature type="transmembrane region" description="Helical" evidence="14">
    <location>
        <begin position="1469"/>
        <end position="1491"/>
    </location>
</feature>
<keyword evidence="16" id="KW-1185">Reference proteome</keyword>
<feature type="transmembrane region" description="Helical" evidence="14">
    <location>
        <begin position="1639"/>
        <end position="1662"/>
    </location>
</feature>
<dbReference type="eggNOG" id="KOG0916">
    <property type="taxonomic scope" value="Eukaryota"/>
</dbReference>
<reference evidence="17" key="2">
    <citation type="submission" date="2025-08" db="UniProtKB">
        <authorList>
            <consortium name="RefSeq"/>
        </authorList>
    </citation>
    <scope>IDENTIFICATION</scope>
    <source>
        <tissue evidence="17">Etiolated seedlings</tissue>
    </source>
</reference>
<comment type="catalytic activity">
    <reaction evidence="13">
        <text>[(1-&gt;3)-beta-D-glucosyl](n) + UDP-alpha-D-glucose = [(1-&gt;3)-beta-D-glucosyl](n+1) + UDP + H(+)</text>
        <dbReference type="Rhea" id="RHEA:21476"/>
        <dbReference type="Rhea" id="RHEA-COMP:11146"/>
        <dbReference type="Rhea" id="RHEA-COMP:14303"/>
        <dbReference type="ChEBI" id="CHEBI:15378"/>
        <dbReference type="ChEBI" id="CHEBI:37671"/>
        <dbReference type="ChEBI" id="CHEBI:58223"/>
        <dbReference type="ChEBI" id="CHEBI:58885"/>
        <dbReference type="EC" id="2.4.1.34"/>
    </reaction>
</comment>